<evidence type="ECO:0000313" key="3">
    <source>
        <dbReference type="Proteomes" id="UP000652681"/>
    </source>
</evidence>
<name>A0A8J6PSC2_9FLAO</name>
<feature type="compositionally biased region" description="Polar residues" evidence="1">
    <location>
        <begin position="372"/>
        <end position="383"/>
    </location>
</feature>
<evidence type="ECO:0000313" key="2">
    <source>
        <dbReference type="EMBL" id="MBC9813938.1"/>
    </source>
</evidence>
<feature type="compositionally biased region" description="Low complexity" evidence="1">
    <location>
        <begin position="331"/>
        <end position="343"/>
    </location>
</feature>
<feature type="compositionally biased region" description="Low complexity" evidence="1">
    <location>
        <begin position="362"/>
        <end position="371"/>
    </location>
</feature>
<reference evidence="2" key="1">
    <citation type="submission" date="2020-09" db="EMBL/GenBank/DDBJ databases">
        <title>Taishania pollutisoli gen. nov., sp. nov., Isolated from Tetrabromobisphenol A-Contaminated Soil.</title>
        <authorList>
            <person name="Chen Q."/>
        </authorList>
    </citation>
    <scope>NUCLEOTIDE SEQUENCE</scope>
    <source>
        <strain evidence="2">CZZ-1</strain>
    </source>
</reference>
<sequence length="614" mass="70880">MKISDLITPFPDDFAYRLVDVRTIQRNGIQYEVELVFQRLNKIQNESFTKKDFKKLDSFYVGKLEVKSCLIKYIRLFVIGSVWHNDTKIPEISYLTHYKINESHFLKGDPEKGLIGDFFDDKVPIKFTDSDKTQYFNSQIVLYNLKSPLFHHKKEGGKIPLKNEKPEWETDTLTTFLAFYSYEIYRYFFTCFGISDLNERFLTSNLTNNLVSENEIYNQSQSGYDEEKKSFLIYLKSNKDAMNTPLIGNIASSNSFRTQMINFSNQVSLSNNPFQVFDSLPLSKFKQFSFLAKRVKKKNSDDWGLLIFKIEECKGYQEFIYQPIIHVADNTSTSSGNSGGNNSQEDPKPGENDGFEPEIKNDSSGNSNGSNQATDNNWENLLSPNDDVEVTEPEIRKYYGSGGYNPVGGGAPPPGDTKTKIKVDPLDYFSFFPEIILKIKEGLSIKGFESMIAYLDPENIQQFISKPVTIDDEHCKFGYKNQKLYVVQVTIQHSMDQASYFYLFAKQQKDSIGKQGRTWLYSLDDFKSVEKNEKEVKKLMNNYIYKTEKSNYERKEPDHKFNHLTSEEDFEKGYITTDSEIAKANHVEKIVNKIIKSLETKSSRTSSSHEQSDK</sequence>
<gene>
    <name evidence="2" type="ORF">H9Y05_15785</name>
</gene>
<feature type="compositionally biased region" description="Basic and acidic residues" evidence="1">
    <location>
        <begin position="345"/>
        <end position="361"/>
    </location>
</feature>
<proteinExistence type="predicted"/>
<feature type="compositionally biased region" description="Gly residues" evidence="1">
    <location>
        <begin position="400"/>
        <end position="410"/>
    </location>
</feature>
<accession>A0A8J6PSC2</accession>
<dbReference type="Proteomes" id="UP000652681">
    <property type="component" value="Unassembled WGS sequence"/>
</dbReference>
<evidence type="ECO:0000256" key="1">
    <source>
        <dbReference type="SAM" id="MobiDB-lite"/>
    </source>
</evidence>
<comment type="caution">
    <text evidence="2">The sequence shown here is derived from an EMBL/GenBank/DDBJ whole genome shotgun (WGS) entry which is preliminary data.</text>
</comment>
<dbReference type="AlphaFoldDB" id="A0A8J6PSC2"/>
<organism evidence="2 3">
    <name type="scientific">Taishania pollutisoli</name>
    <dbReference type="NCBI Taxonomy" id="2766479"/>
    <lineage>
        <taxon>Bacteria</taxon>
        <taxon>Pseudomonadati</taxon>
        <taxon>Bacteroidota</taxon>
        <taxon>Flavobacteriia</taxon>
        <taxon>Flavobacteriales</taxon>
        <taxon>Crocinitomicaceae</taxon>
        <taxon>Taishania</taxon>
    </lineage>
</organism>
<feature type="region of interest" description="Disordered" evidence="1">
    <location>
        <begin position="331"/>
        <end position="386"/>
    </location>
</feature>
<keyword evidence="3" id="KW-1185">Reference proteome</keyword>
<dbReference type="EMBL" id="JACVEL010000021">
    <property type="protein sequence ID" value="MBC9813938.1"/>
    <property type="molecule type" value="Genomic_DNA"/>
</dbReference>
<feature type="region of interest" description="Disordered" evidence="1">
    <location>
        <begin position="399"/>
        <end position="418"/>
    </location>
</feature>
<dbReference type="RefSeq" id="WP_216714841.1">
    <property type="nucleotide sequence ID" value="NZ_JACVEL010000021.1"/>
</dbReference>
<protein>
    <submittedName>
        <fullName evidence="2">Uncharacterized protein</fullName>
    </submittedName>
</protein>